<gene>
    <name evidence="6" type="ORF">C5O19_25075</name>
</gene>
<dbReference type="PANTHER" id="PTHR44688:SF16">
    <property type="entry name" value="DNA-BINDING TRANSCRIPTIONAL ACTIVATOR DEVR_DOSR"/>
    <property type="match status" value="1"/>
</dbReference>
<dbReference type="SUPFAM" id="SSF46894">
    <property type="entry name" value="C-terminal effector domain of the bipartite response regulators"/>
    <property type="match status" value="1"/>
</dbReference>
<sequence>MNSIALTEAKKFWKKATQYKQAPDLDLETELLVHQRILTLFHVGPYYYFIFNLTNSQVEYTSESIREVLGCAPEDFGPPFTLAQIHPEDLSYFLNFEHTAVDFFGQLPPEQIRRYKVSYDYRIKRRDGQYIRLLHQLVTLQGDEEGSVLRSLGIHTDITSFKKEGKPMLSFIDLEGDDSFINVTPMEVFAPVKPVLTQREKQVLRALMNGMASKQVAGYLSIAKETVDRHRKNMLAKTSTSSTAELISKAVNEGWL</sequence>
<organism evidence="6 7">
    <name type="scientific">Siphonobacter curvatus</name>
    <dbReference type="NCBI Taxonomy" id="2094562"/>
    <lineage>
        <taxon>Bacteria</taxon>
        <taxon>Pseudomonadati</taxon>
        <taxon>Bacteroidota</taxon>
        <taxon>Cytophagia</taxon>
        <taxon>Cytophagales</taxon>
        <taxon>Cytophagaceae</taxon>
        <taxon>Siphonobacter</taxon>
    </lineage>
</organism>
<dbReference type="EMBL" id="PTRA01000010">
    <property type="protein sequence ID" value="PQA53204.1"/>
    <property type="molecule type" value="Genomic_DNA"/>
</dbReference>
<dbReference type="PANTHER" id="PTHR44688">
    <property type="entry name" value="DNA-BINDING TRANSCRIPTIONAL ACTIVATOR DEVR_DOSR"/>
    <property type="match status" value="1"/>
</dbReference>
<evidence type="ECO:0008006" key="8">
    <source>
        <dbReference type="Google" id="ProtNLM"/>
    </source>
</evidence>
<dbReference type="PROSITE" id="PS50043">
    <property type="entry name" value="HTH_LUXR_2"/>
    <property type="match status" value="1"/>
</dbReference>
<dbReference type="InterPro" id="IPR036388">
    <property type="entry name" value="WH-like_DNA-bd_sf"/>
</dbReference>
<protein>
    <recommendedName>
        <fullName evidence="8">HTH luxR-type domain-containing protein</fullName>
    </recommendedName>
</protein>
<dbReference type="PRINTS" id="PR00038">
    <property type="entry name" value="HTHLUXR"/>
</dbReference>
<keyword evidence="7" id="KW-1185">Reference proteome</keyword>
<evidence type="ECO:0000256" key="3">
    <source>
        <dbReference type="ARBA" id="ARBA00023163"/>
    </source>
</evidence>
<reference evidence="7" key="1">
    <citation type="submission" date="2018-02" db="EMBL/GenBank/DDBJ databases">
        <title>Genome sequencing of Solimonas sp. HR-BB.</title>
        <authorList>
            <person name="Lee Y."/>
            <person name="Jeon C.O."/>
        </authorList>
    </citation>
    <scope>NUCLEOTIDE SEQUENCE [LARGE SCALE GENOMIC DNA]</scope>
    <source>
        <strain evidence="7">HR-U</strain>
    </source>
</reference>
<dbReference type="InterPro" id="IPR000700">
    <property type="entry name" value="PAS-assoc_C"/>
</dbReference>
<dbReference type="PROSITE" id="PS00622">
    <property type="entry name" value="HTH_LUXR_1"/>
    <property type="match status" value="1"/>
</dbReference>
<dbReference type="CDD" id="cd06170">
    <property type="entry name" value="LuxR_C_like"/>
    <property type="match status" value="1"/>
</dbReference>
<dbReference type="InterPro" id="IPR035965">
    <property type="entry name" value="PAS-like_dom_sf"/>
</dbReference>
<feature type="domain" description="HTH luxR-type" evidence="4">
    <location>
        <begin position="193"/>
        <end position="254"/>
    </location>
</feature>
<proteinExistence type="predicted"/>
<evidence type="ECO:0000256" key="1">
    <source>
        <dbReference type="ARBA" id="ARBA00023015"/>
    </source>
</evidence>
<dbReference type="AlphaFoldDB" id="A0A2S7IEL6"/>
<dbReference type="InterPro" id="IPR000014">
    <property type="entry name" value="PAS"/>
</dbReference>
<dbReference type="Gene3D" id="3.30.450.20">
    <property type="entry name" value="PAS domain"/>
    <property type="match status" value="1"/>
</dbReference>
<comment type="caution">
    <text evidence="6">The sequence shown here is derived from an EMBL/GenBank/DDBJ whole genome shotgun (WGS) entry which is preliminary data.</text>
</comment>
<keyword evidence="1" id="KW-0805">Transcription regulation</keyword>
<dbReference type="PROSITE" id="PS50113">
    <property type="entry name" value="PAC"/>
    <property type="match status" value="1"/>
</dbReference>
<dbReference type="GO" id="GO:0006355">
    <property type="term" value="P:regulation of DNA-templated transcription"/>
    <property type="evidence" value="ECO:0007669"/>
    <property type="project" value="InterPro"/>
</dbReference>
<evidence type="ECO:0000256" key="2">
    <source>
        <dbReference type="ARBA" id="ARBA00023125"/>
    </source>
</evidence>
<evidence type="ECO:0000313" key="6">
    <source>
        <dbReference type="EMBL" id="PQA53204.1"/>
    </source>
</evidence>
<dbReference type="InterPro" id="IPR013655">
    <property type="entry name" value="PAS_fold_3"/>
</dbReference>
<dbReference type="GO" id="GO:0003677">
    <property type="term" value="F:DNA binding"/>
    <property type="evidence" value="ECO:0007669"/>
    <property type="project" value="UniProtKB-KW"/>
</dbReference>
<dbReference type="RefSeq" id="WP_104716118.1">
    <property type="nucleotide sequence ID" value="NZ_PTRA01000010.1"/>
</dbReference>
<dbReference type="Proteomes" id="UP000239590">
    <property type="component" value="Unassembled WGS sequence"/>
</dbReference>
<name>A0A2S7IEL6_9BACT</name>
<dbReference type="InterPro" id="IPR016032">
    <property type="entry name" value="Sig_transdc_resp-reg_C-effctor"/>
</dbReference>
<accession>A0A2S7IEL6</accession>
<dbReference type="InterPro" id="IPR001610">
    <property type="entry name" value="PAC"/>
</dbReference>
<dbReference type="CDD" id="cd00130">
    <property type="entry name" value="PAS"/>
    <property type="match status" value="1"/>
</dbReference>
<evidence type="ECO:0000259" key="4">
    <source>
        <dbReference type="PROSITE" id="PS50043"/>
    </source>
</evidence>
<dbReference type="Pfam" id="PF00196">
    <property type="entry name" value="GerE"/>
    <property type="match status" value="1"/>
</dbReference>
<dbReference type="SMART" id="SM00086">
    <property type="entry name" value="PAC"/>
    <property type="match status" value="1"/>
</dbReference>
<feature type="domain" description="PAC" evidence="5">
    <location>
        <begin position="117"/>
        <end position="170"/>
    </location>
</feature>
<dbReference type="InterPro" id="IPR000792">
    <property type="entry name" value="Tscrpt_reg_LuxR_C"/>
</dbReference>
<keyword evidence="2" id="KW-0238">DNA-binding</keyword>
<evidence type="ECO:0000313" key="7">
    <source>
        <dbReference type="Proteomes" id="UP000239590"/>
    </source>
</evidence>
<dbReference type="Gene3D" id="1.10.10.10">
    <property type="entry name" value="Winged helix-like DNA-binding domain superfamily/Winged helix DNA-binding domain"/>
    <property type="match status" value="1"/>
</dbReference>
<evidence type="ECO:0000259" key="5">
    <source>
        <dbReference type="PROSITE" id="PS50113"/>
    </source>
</evidence>
<dbReference type="Pfam" id="PF08447">
    <property type="entry name" value="PAS_3"/>
    <property type="match status" value="1"/>
</dbReference>
<keyword evidence="3" id="KW-0804">Transcription</keyword>
<dbReference type="OrthoDB" id="964482at2"/>
<dbReference type="SMART" id="SM00421">
    <property type="entry name" value="HTH_LUXR"/>
    <property type="match status" value="1"/>
</dbReference>
<dbReference type="SUPFAM" id="SSF55785">
    <property type="entry name" value="PYP-like sensor domain (PAS domain)"/>
    <property type="match status" value="1"/>
</dbReference>